<accession>A0A8D8W359</accession>
<sequence>MMIQVCTDIPTDFLKTTETFFFLQKSDRDMVSTILMCNSSNGQLGRFCSEMKSLPQHEETVFFSDSDPSGSVFDILWKKRRVNESLDEFDEEEDELDIDISSTVSGENSMLKDSILYYICGFIVRKIIKKIPCLNCKASLVLDKNDHTSYSNRVEHTQLVHLKDHGGLVRVSQDVFRTVQLAEKVLFVAMNKENLSDFNSNFVAKCIIFVKNELSLEKIFEKCQDVSDFRCHNVELIKLVCKMYYKISSVVTGTFF</sequence>
<evidence type="ECO:0000313" key="1">
    <source>
        <dbReference type="EMBL" id="CAG6644133.1"/>
    </source>
</evidence>
<proteinExistence type="predicted"/>
<name>A0A8D8W359_9HEMI</name>
<dbReference type="AlphaFoldDB" id="A0A8D8W359"/>
<dbReference type="EMBL" id="HBUF01130937">
    <property type="protein sequence ID" value="CAG6644133.1"/>
    <property type="molecule type" value="Transcribed_RNA"/>
</dbReference>
<organism evidence="1">
    <name type="scientific">Cacopsylla melanoneura</name>
    <dbReference type="NCBI Taxonomy" id="428564"/>
    <lineage>
        <taxon>Eukaryota</taxon>
        <taxon>Metazoa</taxon>
        <taxon>Ecdysozoa</taxon>
        <taxon>Arthropoda</taxon>
        <taxon>Hexapoda</taxon>
        <taxon>Insecta</taxon>
        <taxon>Pterygota</taxon>
        <taxon>Neoptera</taxon>
        <taxon>Paraneoptera</taxon>
        <taxon>Hemiptera</taxon>
        <taxon>Sternorrhyncha</taxon>
        <taxon>Psylloidea</taxon>
        <taxon>Psyllidae</taxon>
        <taxon>Psyllinae</taxon>
        <taxon>Cacopsylla</taxon>
    </lineage>
</organism>
<protein>
    <submittedName>
        <fullName evidence="1">Uncharacterized protein</fullName>
    </submittedName>
</protein>
<reference evidence="1" key="1">
    <citation type="submission" date="2021-05" db="EMBL/GenBank/DDBJ databases">
        <authorList>
            <person name="Alioto T."/>
            <person name="Alioto T."/>
            <person name="Gomez Garrido J."/>
        </authorList>
    </citation>
    <scope>NUCLEOTIDE SEQUENCE</scope>
</reference>